<feature type="region of interest" description="Disordered" evidence="1">
    <location>
        <begin position="199"/>
        <end position="229"/>
    </location>
</feature>
<organism evidence="2 3">
    <name type="scientific">Rhodocollybia butyracea</name>
    <dbReference type="NCBI Taxonomy" id="206335"/>
    <lineage>
        <taxon>Eukaryota</taxon>
        <taxon>Fungi</taxon>
        <taxon>Dikarya</taxon>
        <taxon>Basidiomycota</taxon>
        <taxon>Agaricomycotina</taxon>
        <taxon>Agaricomycetes</taxon>
        <taxon>Agaricomycetidae</taxon>
        <taxon>Agaricales</taxon>
        <taxon>Marasmiineae</taxon>
        <taxon>Omphalotaceae</taxon>
        <taxon>Rhodocollybia</taxon>
    </lineage>
</organism>
<gene>
    <name evidence="2" type="ORF">BDP27DRAFT_1310014</name>
</gene>
<proteinExistence type="predicted"/>
<feature type="region of interest" description="Disordered" evidence="1">
    <location>
        <begin position="134"/>
        <end position="172"/>
    </location>
</feature>
<name>A0A9P5QAW6_9AGAR</name>
<feature type="region of interest" description="Disordered" evidence="1">
    <location>
        <begin position="20"/>
        <end position="58"/>
    </location>
</feature>
<keyword evidence="3" id="KW-1185">Reference proteome</keyword>
<reference evidence="2" key="1">
    <citation type="submission" date="2020-11" db="EMBL/GenBank/DDBJ databases">
        <authorList>
            <consortium name="DOE Joint Genome Institute"/>
            <person name="Ahrendt S."/>
            <person name="Riley R."/>
            <person name="Andreopoulos W."/>
            <person name="Labutti K."/>
            <person name="Pangilinan J."/>
            <person name="Ruiz-Duenas F.J."/>
            <person name="Barrasa J.M."/>
            <person name="Sanchez-Garcia M."/>
            <person name="Camarero S."/>
            <person name="Miyauchi S."/>
            <person name="Serrano A."/>
            <person name="Linde D."/>
            <person name="Babiker R."/>
            <person name="Drula E."/>
            <person name="Ayuso-Fernandez I."/>
            <person name="Pacheco R."/>
            <person name="Padilla G."/>
            <person name="Ferreira P."/>
            <person name="Barriuso J."/>
            <person name="Kellner H."/>
            <person name="Castanera R."/>
            <person name="Alfaro M."/>
            <person name="Ramirez L."/>
            <person name="Pisabarro A.G."/>
            <person name="Kuo A."/>
            <person name="Tritt A."/>
            <person name="Lipzen A."/>
            <person name="He G."/>
            <person name="Yan M."/>
            <person name="Ng V."/>
            <person name="Cullen D."/>
            <person name="Martin F."/>
            <person name="Rosso M.-N."/>
            <person name="Henrissat B."/>
            <person name="Hibbett D."/>
            <person name="Martinez A.T."/>
            <person name="Grigoriev I.V."/>
        </authorList>
    </citation>
    <scope>NUCLEOTIDE SEQUENCE</scope>
    <source>
        <strain evidence="2">AH 40177</strain>
    </source>
</reference>
<protein>
    <recommendedName>
        <fullName evidence="4">CCHC-type domain-containing protein</fullName>
    </recommendedName>
</protein>
<dbReference type="EMBL" id="JADNRY010000001">
    <property type="protein sequence ID" value="KAF9078686.1"/>
    <property type="molecule type" value="Genomic_DNA"/>
</dbReference>
<evidence type="ECO:0008006" key="4">
    <source>
        <dbReference type="Google" id="ProtNLM"/>
    </source>
</evidence>
<dbReference type="AlphaFoldDB" id="A0A9P5QAW6"/>
<comment type="caution">
    <text evidence="2">The sequence shown here is derived from an EMBL/GenBank/DDBJ whole genome shotgun (WGS) entry which is preliminary data.</text>
</comment>
<evidence type="ECO:0000313" key="3">
    <source>
        <dbReference type="Proteomes" id="UP000772434"/>
    </source>
</evidence>
<evidence type="ECO:0000256" key="1">
    <source>
        <dbReference type="SAM" id="MobiDB-lite"/>
    </source>
</evidence>
<evidence type="ECO:0000313" key="2">
    <source>
        <dbReference type="EMBL" id="KAF9078686.1"/>
    </source>
</evidence>
<dbReference type="OrthoDB" id="2355984at2759"/>
<sequence length="460" mass="52222">MYSGLQQTPAINNLHERLQRGTAGPLSPGDQPNGSANTQSPPFPPLLQGQQQKPIPPTEPQLQARQVAFGQALMTTLQPLVDDFHNGLRSKFDSIVYLKGTAADLFAEHNVQYRPCHLTPFVNQLDTIERAKEEAARLGEQNSSRQEEGGEATGNTDNDQKDDGKRDNGDLLDGDSTGEAILFLRCLLGDPERLLNDLSLNRHSNRKRAHSPSGEDKEHKKPKPGKSKFTWLTDETDEEFDLTPRHLEILKLVENHSRDIAECVRLVTNKCNVPYFPPDLWKSVLLDRFIEFEDILADDELPPVSIAFDWYAGWRAYSNALTTIFPSRAAELRKYEQHISYIFRTTPVSLHSRVLAYDRAVRKFVGSRRSVLFDELGKFQHYLRVHVDIMGESVVGRSGRSRSQRHRKRASNEVCRNWNNNRCSNPNCPREHKCFTCGSTEHRGLDCSTSESLSWQYKSG</sequence>
<accession>A0A9P5QAW6</accession>
<dbReference type="Proteomes" id="UP000772434">
    <property type="component" value="Unassembled WGS sequence"/>
</dbReference>
<feature type="compositionally biased region" description="Basic and acidic residues" evidence="1">
    <location>
        <begin position="158"/>
        <end position="169"/>
    </location>
</feature>